<organism evidence="1 2">
    <name type="scientific">Pseudidiomarina woesei</name>
    <dbReference type="NCBI Taxonomy" id="1381080"/>
    <lineage>
        <taxon>Bacteria</taxon>
        <taxon>Pseudomonadati</taxon>
        <taxon>Pseudomonadota</taxon>
        <taxon>Gammaproteobacteria</taxon>
        <taxon>Alteromonadales</taxon>
        <taxon>Idiomarinaceae</taxon>
        <taxon>Pseudidiomarina</taxon>
    </lineage>
</organism>
<reference evidence="2" key="1">
    <citation type="submission" date="2015-08" db="EMBL/GenBank/DDBJ databases">
        <authorList>
            <person name="Varghese N."/>
        </authorList>
    </citation>
    <scope>NUCLEOTIDE SEQUENCE [LARGE SCALE GENOMIC DNA]</scope>
    <source>
        <strain evidence="2">DSM 27808</strain>
    </source>
</reference>
<keyword evidence="2" id="KW-1185">Reference proteome</keyword>
<protein>
    <recommendedName>
        <fullName evidence="3">Tetratricopeptide repeat</fullName>
    </recommendedName>
</protein>
<dbReference type="Proteomes" id="UP000182598">
    <property type="component" value="Unassembled WGS sequence"/>
</dbReference>
<evidence type="ECO:0000313" key="2">
    <source>
        <dbReference type="Proteomes" id="UP000182598"/>
    </source>
</evidence>
<dbReference type="EMBL" id="CYHB01000005">
    <property type="protein sequence ID" value="CUA87302.1"/>
    <property type="molecule type" value="Genomic_DNA"/>
</dbReference>
<dbReference type="OrthoDB" id="192575at2"/>
<accession>A0A0K6H8J1</accession>
<dbReference type="SUPFAM" id="SSF48452">
    <property type="entry name" value="TPR-like"/>
    <property type="match status" value="1"/>
</dbReference>
<dbReference type="Gene3D" id="1.25.40.10">
    <property type="entry name" value="Tetratricopeptide repeat domain"/>
    <property type="match status" value="1"/>
</dbReference>
<dbReference type="InterPro" id="IPR011990">
    <property type="entry name" value="TPR-like_helical_dom_sf"/>
</dbReference>
<evidence type="ECO:0008006" key="3">
    <source>
        <dbReference type="Google" id="ProtNLM"/>
    </source>
</evidence>
<evidence type="ECO:0000313" key="1">
    <source>
        <dbReference type="EMBL" id="CUA87302.1"/>
    </source>
</evidence>
<name>A0A0K6H8J1_9GAMM</name>
<gene>
    <name evidence="1" type="ORF">Ga0061064_1757</name>
</gene>
<dbReference type="RefSeq" id="WP_055439412.1">
    <property type="nucleotide sequence ID" value="NZ_CYHB01000005.1"/>
</dbReference>
<proteinExistence type="predicted"/>
<sequence>MKHIFILTVAACTFATVNTWAQHNSQALEPQLQQIEAHLPNELGPAQRLMERLLEQYPEDPQVNYYCGVIYGLRAGEGMLSAMRNASRSRKCTEKAVALEPTNMKYQLAALNYYLNAPSIVGGGETKARAKAADIATIDNLQGTLAQLRVVNVFDANNYTAALTQAMTKHPNEPRLKLRLGLQKQAEGDYAGAHTLFKQAAMLQADSALSEHPEIRAAQLNARYQVARNAVFSGIDVQDGIQSMEAYILAFDNDLEIPELAWAHARMAQLMKLDNNEAGVETHRQLAQQLGQENDKALYELLDRL</sequence>
<dbReference type="AlphaFoldDB" id="A0A0K6H8J1"/>